<reference evidence="1 2" key="1">
    <citation type="submission" date="2018-11" db="EMBL/GenBank/DDBJ databases">
        <title>Genome sequencing of Paenibacillus lentus DSM25539(T).</title>
        <authorList>
            <person name="Kook J.-K."/>
            <person name="Park S.-N."/>
            <person name="Lim Y.K."/>
        </authorList>
    </citation>
    <scope>NUCLEOTIDE SEQUENCE [LARGE SCALE GENOMIC DNA]</scope>
    <source>
        <strain evidence="1 2">DSM 25539</strain>
    </source>
</reference>
<name>A0A3Q8S3H0_9BACL</name>
<keyword evidence="2" id="KW-1185">Reference proteome</keyword>
<dbReference type="EMBL" id="CP034248">
    <property type="protein sequence ID" value="AZK45038.1"/>
    <property type="molecule type" value="Genomic_DNA"/>
</dbReference>
<gene>
    <name evidence="1" type="ORF">EIM92_01540</name>
</gene>
<protein>
    <submittedName>
        <fullName evidence="1">1,4-dihydroxy-6-naphthoate synthase</fullName>
    </submittedName>
</protein>
<proteinExistence type="predicted"/>
<dbReference type="OrthoDB" id="470767at2"/>
<evidence type="ECO:0000313" key="2">
    <source>
        <dbReference type="Proteomes" id="UP000273145"/>
    </source>
</evidence>
<sequence length="126" mass="14415">MDEDIDLFTKIFLDTDAEKGAVIEIVSKNVYGTISGSNVSTEQADIYIFNNGDFDEDRRNLGNDEFLYYKYCLEIEPAENVENNAFVVEVSNLLIKLWDAGYKAIASCDFEELLPRKGGYNFEERQ</sequence>
<dbReference type="Proteomes" id="UP000273145">
    <property type="component" value="Chromosome"/>
</dbReference>
<dbReference type="AlphaFoldDB" id="A0A3Q8S3H0"/>
<dbReference type="KEGG" id="plen:EIM92_01540"/>
<organism evidence="1 2">
    <name type="scientific">Paenibacillus lentus</name>
    <dbReference type="NCBI Taxonomy" id="1338368"/>
    <lineage>
        <taxon>Bacteria</taxon>
        <taxon>Bacillati</taxon>
        <taxon>Bacillota</taxon>
        <taxon>Bacilli</taxon>
        <taxon>Bacillales</taxon>
        <taxon>Paenibacillaceae</taxon>
        <taxon>Paenibacillus</taxon>
    </lineage>
</organism>
<evidence type="ECO:0000313" key="1">
    <source>
        <dbReference type="EMBL" id="AZK45038.1"/>
    </source>
</evidence>
<dbReference type="RefSeq" id="WP_125081170.1">
    <property type="nucleotide sequence ID" value="NZ_CP034248.1"/>
</dbReference>
<accession>A0A3Q8S3H0</accession>